<sequence length="25" mass="2871">MIGNIFKQQEGYTRDLSDAIKSIKD</sequence>
<dbReference type="Proteomes" id="UP000681720">
    <property type="component" value="Unassembled WGS sequence"/>
</dbReference>
<evidence type="ECO:0000313" key="3">
    <source>
        <dbReference type="EMBL" id="CAF4684398.1"/>
    </source>
</evidence>
<comment type="caution">
    <text evidence="1">The sequence shown here is derived from an EMBL/GenBank/DDBJ whole genome shotgun (WGS) entry which is preliminary data.</text>
</comment>
<evidence type="ECO:0000313" key="5">
    <source>
        <dbReference type="Proteomes" id="UP000681967"/>
    </source>
</evidence>
<dbReference type="EMBL" id="CAJOBJ010122789">
    <property type="protein sequence ID" value="CAF4684398.1"/>
    <property type="molecule type" value="Genomic_DNA"/>
</dbReference>
<evidence type="ECO:0000313" key="4">
    <source>
        <dbReference type="EMBL" id="CAF4904032.1"/>
    </source>
</evidence>
<organism evidence="1 5">
    <name type="scientific">Rotaria magnacalcarata</name>
    <dbReference type="NCBI Taxonomy" id="392030"/>
    <lineage>
        <taxon>Eukaryota</taxon>
        <taxon>Metazoa</taxon>
        <taxon>Spiralia</taxon>
        <taxon>Gnathifera</taxon>
        <taxon>Rotifera</taxon>
        <taxon>Eurotatoria</taxon>
        <taxon>Bdelloidea</taxon>
        <taxon>Philodinida</taxon>
        <taxon>Philodinidae</taxon>
        <taxon>Rotaria</taxon>
    </lineage>
</organism>
<evidence type="ECO:0000313" key="2">
    <source>
        <dbReference type="EMBL" id="CAF4610248.1"/>
    </source>
</evidence>
<dbReference type="EMBL" id="CAJOBJ010176962">
    <property type="protein sequence ID" value="CAF4904032.1"/>
    <property type="molecule type" value="Genomic_DNA"/>
</dbReference>
<dbReference type="EMBL" id="CAJOBH010064286">
    <property type="protein sequence ID" value="CAF4440686.1"/>
    <property type="molecule type" value="Genomic_DNA"/>
</dbReference>
<protein>
    <submittedName>
        <fullName evidence="1">Uncharacterized protein</fullName>
    </submittedName>
</protein>
<accession>A0A8S2WIE3</accession>
<feature type="non-terminal residue" evidence="1">
    <location>
        <position position="25"/>
    </location>
</feature>
<dbReference type="AlphaFoldDB" id="A0A8S2WIE3"/>
<reference evidence="1" key="1">
    <citation type="submission" date="2021-02" db="EMBL/GenBank/DDBJ databases">
        <authorList>
            <person name="Nowell W R."/>
        </authorList>
    </citation>
    <scope>NUCLEOTIDE SEQUENCE</scope>
</reference>
<dbReference type="EMBL" id="CAJOBH010100485">
    <property type="protein sequence ID" value="CAF4610248.1"/>
    <property type="molecule type" value="Genomic_DNA"/>
</dbReference>
<dbReference type="Proteomes" id="UP000681967">
    <property type="component" value="Unassembled WGS sequence"/>
</dbReference>
<name>A0A8S2WIE3_9BILA</name>
<evidence type="ECO:0000313" key="1">
    <source>
        <dbReference type="EMBL" id="CAF4440686.1"/>
    </source>
</evidence>
<proteinExistence type="predicted"/>
<gene>
    <name evidence="1" type="ORF">BYL167_LOCUS33308</name>
    <name evidence="2" type="ORF">BYL167_LOCUS40508</name>
    <name evidence="3" type="ORF">GIL414_LOCUS42407</name>
    <name evidence="4" type="ORF">GIL414_LOCUS51985</name>
</gene>